<protein>
    <submittedName>
        <fullName evidence="2">Uncharacterized protein</fullName>
    </submittedName>
</protein>
<dbReference type="Proteomes" id="UP001151088">
    <property type="component" value="Unassembled WGS sequence"/>
</dbReference>
<dbReference type="RefSeq" id="WP_258732178.1">
    <property type="nucleotide sequence ID" value="NZ_JANTHZ010000002.1"/>
</dbReference>
<accession>A0A9X2PJD7</accession>
<dbReference type="AlphaFoldDB" id="A0A9X2PJD7"/>
<gene>
    <name evidence="2" type="ORF">NVS89_08485</name>
</gene>
<name>A0A9X2PJD7_9HYPH</name>
<keyword evidence="1" id="KW-1133">Transmembrane helix</keyword>
<reference evidence="2" key="1">
    <citation type="submission" date="2022-08" db="EMBL/GenBank/DDBJ databases">
        <authorList>
            <person name="Li F."/>
        </authorList>
    </citation>
    <scope>NUCLEOTIDE SEQUENCE</scope>
    <source>
        <strain evidence="2">MQZ15Z-1</strain>
    </source>
</reference>
<dbReference type="EMBL" id="JANTHZ010000002">
    <property type="protein sequence ID" value="MCS0495133.1"/>
    <property type="molecule type" value="Genomic_DNA"/>
</dbReference>
<keyword evidence="3" id="KW-1185">Reference proteome</keyword>
<evidence type="ECO:0000313" key="3">
    <source>
        <dbReference type="Proteomes" id="UP001151088"/>
    </source>
</evidence>
<sequence>MTAAAAGIVRWIALVGAAWLVPAAPAFAGVAEREPPSAVLWLLVVGVAALSWVMACRRWWLPLALWVPVALFDSSLVADLVDPVIGPAVREELGLSYMMQADLTSALTLVLPLMFANLMFSRREQDKAKLSRDIWRR</sequence>
<organism evidence="2 3">
    <name type="scientific">Ancylobacter mangrovi</name>
    <dbReference type="NCBI Taxonomy" id="2972472"/>
    <lineage>
        <taxon>Bacteria</taxon>
        <taxon>Pseudomonadati</taxon>
        <taxon>Pseudomonadota</taxon>
        <taxon>Alphaproteobacteria</taxon>
        <taxon>Hyphomicrobiales</taxon>
        <taxon>Xanthobacteraceae</taxon>
        <taxon>Ancylobacter</taxon>
    </lineage>
</organism>
<feature type="transmembrane region" description="Helical" evidence="1">
    <location>
        <begin position="63"/>
        <end position="81"/>
    </location>
</feature>
<evidence type="ECO:0000256" key="1">
    <source>
        <dbReference type="SAM" id="Phobius"/>
    </source>
</evidence>
<keyword evidence="1" id="KW-0812">Transmembrane</keyword>
<proteinExistence type="predicted"/>
<keyword evidence="1" id="KW-0472">Membrane</keyword>
<comment type="caution">
    <text evidence="2">The sequence shown here is derived from an EMBL/GenBank/DDBJ whole genome shotgun (WGS) entry which is preliminary data.</text>
</comment>
<evidence type="ECO:0000313" key="2">
    <source>
        <dbReference type="EMBL" id="MCS0495133.1"/>
    </source>
</evidence>
<feature type="transmembrane region" description="Helical" evidence="1">
    <location>
        <begin position="101"/>
        <end position="120"/>
    </location>
</feature>
<feature type="transmembrane region" description="Helical" evidence="1">
    <location>
        <begin position="38"/>
        <end position="56"/>
    </location>
</feature>